<feature type="region of interest" description="Disordered" evidence="1">
    <location>
        <begin position="133"/>
        <end position="185"/>
    </location>
</feature>
<protein>
    <recommendedName>
        <fullName evidence="4">Carboxypeptidase regulatory-like domain-containing protein</fullName>
    </recommendedName>
</protein>
<accession>A0ABP8MEY8</accession>
<evidence type="ECO:0008006" key="4">
    <source>
        <dbReference type="Google" id="ProtNLM"/>
    </source>
</evidence>
<dbReference type="Proteomes" id="UP001500840">
    <property type="component" value="Unassembled WGS sequence"/>
</dbReference>
<evidence type="ECO:0000256" key="1">
    <source>
        <dbReference type="SAM" id="MobiDB-lite"/>
    </source>
</evidence>
<organism evidence="2 3">
    <name type="scientific">Novipirellula rosea</name>
    <dbReference type="NCBI Taxonomy" id="1031540"/>
    <lineage>
        <taxon>Bacteria</taxon>
        <taxon>Pseudomonadati</taxon>
        <taxon>Planctomycetota</taxon>
        <taxon>Planctomycetia</taxon>
        <taxon>Pirellulales</taxon>
        <taxon>Pirellulaceae</taxon>
        <taxon>Novipirellula</taxon>
    </lineage>
</organism>
<evidence type="ECO:0000313" key="3">
    <source>
        <dbReference type="Proteomes" id="UP001500840"/>
    </source>
</evidence>
<keyword evidence="3" id="KW-1185">Reference proteome</keyword>
<comment type="caution">
    <text evidence="2">The sequence shown here is derived from an EMBL/GenBank/DDBJ whole genome shotgun (WGS) entry which is preliminary data.</text>
</comment>
<sequence length="204" mass="21530">MRQPHNAASFPQGHGRSLGTGRFPSRKAARLALLNLPFTHRTHLCRLAIAVILITGCGSSESPSRKAVQGRITIDGAPAPAGSISFLPARGTSGPAATSLIVDAEYRFTQSNGPYTGAHKVVISLDSPAAVASTQSRPTRAEAPEATADTVTVDPKRRTSAKSPSARQKRESASATGGKRTWELEFVVPQTDQSVKNFALSTQD</sequence>
<name>A0ABP8MEY8_9BACT</name>
<dbReference type="EMBL" id="BAABGA010000016">
    <property type="protein sequence ID" value="GAA4448348.1"/>
    <property type="molecule type" value="Genomic_DNA"/>
</dbReference>
<proteinExistence type="predicted"/>
<reference evidence="3" key="1">
    <citation type="journal article" date="2019" name="Int. J. Syst. Evol. Microbiol.">
        <title>The Global Catalogue of Microorganisms (GCM) 10K type strain sequencing project: providing services to taxonomists for standard genome sequencing and annotation.</title>
        <authorList>
            <consortium name="The Broad Institute Genomics Platform"/>
            <consortium name="The Broad Institute Genome Sequencing Center for Infectious Disease"/>
            <person name="Wu L."/>
            <person name="Ma J."/>
        </authorList>
    </citation>
    <scope>NUCLEOTIDE SEQUENCE [LARGE SCALE GENOMIC DNA]</scope>
    <source>
        <strain evidence="3">JCM 17759</strain>
    </source>
</reference>
<gene>
    <name evidence="2" type="ORF">GCM10023156_11390</name>
</gene>
<evidence type="ECO:0000313" key="2">
    <source>
        <dbReference type="EMBL" id="GAA4448348.1"/>
    </source>
</evidence>
<feature type="region of interest" description="Disordered" evidence="1">
    <location>
        <begin position="1"/>
        <end position="21"/>
    </location>
</feature>